<dbReference type="Pfam" id="PF12023">
    <property type="entry name" value="DUF3511"/>
    <property type="match status" value="1"/>
</dbReference>
<reference evidence="1 2" key="1">
    <citation type="journal article" date="2009" name="Nature">
        <title>The Sorghum bicolor genome and the diversification of grasses.</title>
        <authorList>
            <person name="Paterson A.H."/>
            <person name="Bowers J.E."/>
            <person name="Bruggmann R."/>
            <person name="Dubchak I."/>
            <person name="Grimwood J."/>
            <person name="Gundlach H."/>
            <person name="Haberer G."/>
            <person name="Hellsten U."/>
            <person name="Mitros T."/>
            <person name="Poliakov A."/>
            <person name="Schmutz J."/>
            <person name="Spannagl M."/>
            <person name="Tang H."/>
            <person name="Wang X."/>
            <person name="Wicker T."/>
            <person name="Bharti A.K."/>
            <person name="Chapman J."/>
            <person name="Feltus F.A."/>
            <person name="Gowik U."/>
            <person name="Grigoriev I.V."/>
            <person name="Lyons E."/>
            <person name="Maher C.A."/>
            <person name="Martis M."/>
            <person name="Narechania A."/>
            <person name="Otillar R.P."/>
            <person name="Penning B.W."/>
            <person name="Salamov A.A."/>
            <person name="Wang Y."/>
            <person name="Zhang L."/>
            <person name="Carpita N.C."/>
            <person name="Freeling M."/>
            <person name="Gingle A.R."/>
            <person name="Hash C.T."/>
            <person name="Keller B."/>
            <person name="Klein P."/>
            <person name="Kresovich S."/>
            <person name="McCann M.C."/>
            <person name="Ming R."/>
            <person name="Peterson D.G."/>
            <person name="Mehboob-ur-Rahman"/>
            <person name="Ware D."/>
            <person name="Westhoff P."/>
            <person name="Mayer K.F."/>
            <person name="Messing J."/>
            <person name="Rokhsar D.S."/>
        </authorList>
    </citation>
    <scope>NUCLEOTIDE SEQUENCE [LARGE SCALE GENOMIC DNA]</scope>
    <source>
        <strain evidence="2">cv. BTx623</strain>
    </source>
</reference>
<organism evidence="1 2">
    <name type="scientific">Sorghum bicolor</name>
    <name type="common">Sorghum</name>
    <name type="synonym">Sorghum vulgare</name>
    <dbReference type="NCBI Taxonomy" id="4558"/>
    <lineage>
        <taxon>Eukaryota</taxon>
        <taxon>Viridiplantae</taxon>
        <taxon>Streptophyta</taxon>
        <taxon>Embryophyta</taxon>
        <taxon>Tracheophyta</taxon>
        <taxon>Spermatophyta</taxon>
        <taxon>Magnoliopsida</taxon>
        <taxon>Liliopsida</taxon>
        <taxon>Poales</taxon>
        <taxon>Poaceae</taxon>
        <taxon>PACMAD clade</taxon>
        <taxon>Panicoideae</taxon>
        <taxon>Andropogonodae</taxon>
        <taxon>Andropogoneae</taxon>
        <taxon>Sorghinae</taxon>
        <taxon>Sorghum</taxon>
    </lineage>
</organism>
<keyword evidence="2" id="KW-1185">Reference proteome</keyword>
<reference evidence="2" key="2">
    <citation type="journal article" date="2018" name="Plant J.">
        <title>The Sorghum bicolor reference genome: improved assembly, gene annotations, a transcriptome atlas, and signatures of genome organization.</title>
        <authorList>
            <person name="McCormick R.F."/>
            <person name="Truong S.K."/>
            <person name="Sreedasyam A."/>
            <person name="Jenkins J."/>
            <person name="Shu S."/>
            <person name="Sims D."/>
            <person name="Kennedy M."/>
            <person name="Amirebrahimi M."/>
            <person name="Weers B.D."/>
            <person name="McKinley B."/>
            <person name="Mattison A."/>
            <person name="Morishige D.T."/>
            <person name="Grimwood J."/>
            <person name="Schmutz J."/>
            <person name="Mullet J.E."/>
        </authorList>
    </citation>
    <scope>NUCLEOTIDE SEQUENCE [LARGE SCALE GENOMIC DNA]</scope>
    <source>
        <strain evidence="2">cv. BTx623</strain>
    </source>
</reference>
<dbReference type="EMBL" id="CM000762">
    <property type="protein sequence ID" value="KXG32374.1"/>
    <property type="molecule type" value="Genomic_DNA"/>
</dbReference>
<dbReference type="PANTHER" id="PTHR33193">
    <property type="entry name" value="DOMAIN PROTEIN, PUTATIVE (DUF3511)-RELATED"/>
    <property type="match status" value="1"/>
</dbReference>
<proteinExistence type="predicted"/>
<evidence type="ECO:0000313" key="2">
    <source>
        <dbReference type="Proteomes" id="UP000000768"/>
    </source>
</evidence>
<dbReference type="InParanoid" id="A0A1B6Q381"/>
<sequence>MALPALSAPPQVTGRRRCGVRAVRMGCFGDPEMKRRRRVAGYKAYAVKGKVVQAQVLPHLEFLTTVRRRRALPLFLYRNNYGMHSSVHCQFMG</sequence>
<dbReference type="eggNOG" id="ENOG502R75H">
    <property type="taxonomic scope" value="Eukaryota"/>
</dbReference>
<dbReference type="PANTHER" id="PTHR33193:SF27">
    <property type="entry name" value="OS07G0690200 PROTEIN"/>
    <property type="match status" value="1"/>
</dbReference>
<protein>
    <submittedName>
        <fullName evidence="1">Uncharacterized protein</fullName>
    </submittedName>
</protein>
<accession>A0A1B6Q381</accession>
<name>A0A1B6Q381_SORBI</name>
<gene>
    <name evidence="1" type="ORF">SORBI_3003G145300</name>
</gene>
<dbReference type="Proteomes" id="UP000000768">
    <property type="component" value="Chromosome 3"/>
</dbReference>
<dbReference type="Gramene" id="KXG32374">
    <property type="protein sequence ID" value="KXG32374"/>
    <property type="gene ID" value="SORBI_3003G145300"/>
</dbReference>
<dbReference type="AlphaFoldDB" id="A0A1B6Q381"/>
<evidence type="ECO:0000313" key="1">
    <source>
        <dbReference type="EMBL" id="KXG32374.1"/>
    </source>
</evidence>
<dbReference type="InterPro" id="IPR021899">
    <property type="entry name" value="DUF3511"/>
</dbReference>